<dbReference type="PROSITE" id="PS01209">
    <property type="entry name" value="LDLRA_1"/>
    <property type="match status" value="1"/>
</dbReference>
<sequence>MDYFILLIIFVSTCVAGPPKCRLSEFLCDSGHCVALDRFCNGENDCGDKSDEPRYCTHVFGFSYSNKIDRYLYIYI</sequence>
<protein>
    <recommendedName>
        <fullName evidence="8">Low-density lipoprotein receptor</fullName>
    </recommendedName>
</protein>
<dbReference type="eggNOG" id="ENOG502RUJ9">
    <property type="taxonomic scope" value="Eukaryota"/>
</dbReference>
<keyword evidence="4" id="KW-0732">Signal</keyword>
<dbReference type="InterPro" id="IPR002172">
    <property type="entry name" value="LDrepeatLR_classA_rpt"/>
</dbReference>
<evidence type="ECO:0000256" key="1">
    <source>
        <dbReference type="ARBA" id="ARBA00023157"/>
    </source>
</evidence>
<evidence type="ECO:0000256" key="4">
    <source>
        <dbReference type="SAM" id="SignalP"/>
    </source>
</evidence>
<dbReference type="InParanoid" id="E0VKW6"/>
<dbReference type="CTD" id="8238968"/>
<keyword evidence="1 3" id="KW-1015">Disulfide bond</keyword>
<dbReference type="EnsemblMetazoa" id="PHUM274240-RA">
    <property type="protein sequence ID" value="PHUM274240-PA"/>
    <property type="gene ID" value="PHUM274240"/>
</dbReference>
<feature type="signal peptide" evidence="4">
    <location>
        <begin position="1"/>
        <end position="16"/>
    </location>
</feature>
<dbReference type="InterPro" id="IPR036055">
    <property type="entry name" value="LDL_receptor-like_sf"/>
</dbReference>
<accession>E0VKW6</accession>
<dbReference type="EMBL" id="AAZO01003175">
    <property type="status" value="NOT_ANNOTATED_CDS"/>
    <property type="molecule type" value="Genomic_DNA"/>
</dbReference>
<dbReference type="HOGENOM" id="CLU_2657445_0_0_1"/>
<name>E0VKW6_PEDHC</name>
<feature type="chain" id="PRO_5014570140" description="Low-density lipoprotein receptor" evidence="4">
    <location>
        <begin position="17"/>
        <end position="76"/>
    </location>
</feature>
<dbReference type="VEuPathDB" id="VectorBase:PHUM274240"/>
<reference evidence="5" key="1">
    <citation type="submission" date="2007-04" db="EMBL/GenBank/DDBJ databases">
        <title>Annotation of Pediculus humanus corporis strain USDA.</title>
        <authorList>
            <person name="Kirkness E."/>
            <person name="Hannick L."/>
            <person name="Hass B."/>
            <person name="Bruggner R."/>
            <person name="Lawson D."/>
            <person name="Bidwell S."/>
            <person name="Joardar V."/>
            <person name="Caler E."/>
            <person name="Walenz B."/>
            <person name="Inman J."/>
            <person name="Schobel S."/>
            <person name="Galinsky K."/>
            <person name="Amedeo P."/>
            <person name="Strausberg R."/>
        </authorList>
    </citation>
    <scope>NUCLEOTIDE SEQUENCE</scope>
    <source>
        <strain evidence="5">USDA</strain>
    </source>
</reference>
<dbReference type="SUPFAM" id="SSF57424">
    <property type="entry name" value="LDL receptor-like module"/>
    <property type="match status" value="1"/>
</dbReference>
<reference evidence="5" key="2">
    <citation type="submission" date="2007-04" db="EMBL/GenBank/DDBJ databases">
        <title>The genome of the human body louse.</title>
        <authorList>
            <consortium name="The Human Body Louse Genome Consortium"/>
            <person name="Kirkness E."/>
            <person name="Walenz B."/>
            <person name="Hass B."/>
            <person name="Bruggner R."/>
            <person name="Strausberg R."/>
        </authorList>
    </citation>
    <scope>NUCLEOTIDE SEQUENCE</scope>
    <source>
        <strain evidence="5">USDA</strain>
    </source>
</reference>
<reference evidence="6" key="3">
    <citation type="submission" date="2021-02" db="UniProtKB">
        <authorList>
            <consortium name="EnsemblMetazoa"/>
        </authorList>
    </citation>
    <scope>IDENTIFICATION</scope>
    <source>
        <strain evidence="6">USDA</strain>
    </source>
</reference>
<dbReference type="GeneID" id="8238968"/>
<organism>
    <name type="scientific">Pediculus humanus subsp. corporis</name>
    <name type="common">Body louse</name>
    <dbReference type="NCBI Taxonomy" id="121224"/>
    <lineage>
        <taxon>Eukaryota</taxon>
        <taxon>Metazoa</taxon>
        <taxon>Ecdysozoa</taxon>
        <taxon>Arthropoda</taxon>
        <taxon>Hexapoda</taxon>
        <taxon>Insecta</taxon>
        <taxon>Pterygota</taxon>
        <taxon>Neoptera</taxon>
        <taxon>Paraneoptera</taxon>
        <taxon>Psocodea</taxon>
        <taxon>Troctomorpha</taxon>
        <taxon>Phthiraptera</taxon>
        <taxon>Anoplura</taxon>
        <taxon>Pediculidae</taxon>
        <taxon>Pediculus</taxon>
    </lineage>
</organism>
<dbReference type="EMBL" id="DS235255">
    <property type="protein sequence ID" value="EEB14022.1"/>
    <property type="molecule type" value="Genomic_DNA"/>
</dbReference>
<evidence type="ECO:0000313" key="7">
    <source>
        <dbReference type="Proteomes" id="UP000009046"/>
    </source>
</evidence>
<comment type="caution">
    <text evidence="3">Lacks conserved residue(s) required for the propagation of feature annotation.</text>
</comment>
<dbReference type="AlphaFoldDB" id="E0VKW6"/>
<dbReference type="Pfam" id="PF00057">
    <property type="entry name" value="Ldl_recept_a"/>
    <property type="match status" value="1"/>
</dbReference>
<evidence type="ECO:0000256" key="2">
    <source>
        <dbReference type="ARBA" id="ARBA00023180"/>
    </source>
</evidence>
<proteinExistence type="predicted"/>
<dbReference type="KEGG" id="phu:Phum_PHUM274240"/>
<evidence type="ECO:0000313" key="6">
    <source>
        <dbReference type="EnsemblMetazoa" id="PHUM274240-PA"/>
    </source>
</evidence>
<evidence type="ECO:0000313" key="5">
    <source>
        <dbReference type="EMBL" id="EEB14022.1"/>
    </source>
</evidence>
<dbReference type="Gene3D" id="4.10.400.10">
    <property type="entry name" value="Low-density Lipoprotein Receptor"/>
    <property type="match status" value="1"/>
</dbReference>
<dbReference type="SMART" id="SM00192">
    <property type="entry name" value="LDLa"/>
    <property type="match status" value="1"/>
</dbReference>
<dbReference type="OrthoDB" id="19606at2759"/>
<dbReference type="STRING" id="121224.E0VKW6"/>
<evidence type="ECO:0008006" key="8">
    <source>
        <dbReference type="Google" id="ProtNLM"/>
    </source>
</evidence>
<gene>
    <name evidence="6" type="primary">8238968</name>
    <name evidence="5" type="ORF">Phum_PHUM274240</name>
</gene>
<feature type="disulfide bond" evidence="3">
    <location>
        <begin position="21"/>
        <end position="33"/>
    </location>
</feature>
<dbReference type="RefSeq" id="XP_002426760.1">
    <property type="nucleotide sequence ID" value="XM_002426715.1"/>
</dbReference>
<dbReference type="FunFam" id="4.10.400.10:FF:000065">
    <property type="entry name" value="Transmembrane protease serine 7"/>
    <property type="match status" value="1"/>
</dbReference>
<dbReference type="Proteomes" id="UP000009046">
    <property type="component" value="Unassembled WGS sequence"/>
</dbReference>
<dbReference type="PROSITE" id="PS50068">
    <property type="entry name" value="LDLRA_2"/>
    <property type="match status" value="1"/>
</dbReference>
<dbReference type="CDD" id="cd00112">
    <property type="entry name" value="LDLa"/>
    <property type="match status" value="1"/>
</dbReference>
<keyword evidence="7" id="KW-1185">Reference proteome</keyword>
<dbReference type="InterPro" id="IPR023415">
    <property type="entry name" value="LDLR_class-A_CS"/>
</dbReference>
<feature type="disulfide bond" evidence="3">
    <location>
        <begin position="28"/>
        <end position="46"/>
    </location>
</feature>
<keyword evidence="2" id="KW-0325">Glycoprotein</keyword>
<evidence type="ECO:0000256" key="3">
    <source>
        <dbReference type="PROSITE-ProRule" id="PRU00124"/>
    </source>
</evidence>